<dbReference type="STRING" id="1150626.PHAMO_200067"/>
<sequence>MRKNLVINFIFISVTLSSCSSFPDSEIQSKENSATLPLDVGNGIGSQFGNYPAQPEGEARGPLGERCVVVNWDRPLTKELALRLQSVSCDSKDLPPGKMAAREISRTVIPLSESNVKY</sequence>
<evidence type="ECO:0000313" key="2">
    <source>
        <dbReference type="Proteomes" id="UP000004169"/>
    </source>
</evidence>
<comment type="caution">
    <text evidence="1">The sequence shown here is derived from an EMBL/GenBank/DDBJ whole genome shotgun (WGS) entry which is preliminary data.</text>
</comment>
<keyword evidence="2" id="KW-1185">Reference proteome</keyword>
<protein>
    <submittedName>
        <fullName evidence="1">Uncharacterized protein</fullName>
    </submittedName>
</protein>
<gene>
    <name evidence="1" type="ORF">PHAMO_200067</name>
</gene>
<evidence type="ECO:0000313" key="1">
    <source>
        <dbReference type="EMBL" id="CCG40482.1"/>
    </source>
</evidence>
<proteinExistence type="predicted"/>
<name>H8FQ44_MAGML</name>
<dbReference type="PROSITE" id="PS51257">
    <property type="entry name" value="PROKAR_LIPOPROTEIN"/>
    <property type="match status" value="1"/>
</dbReference>
<accession>H8FQ44</accession>
<dbReference type="AlphaFoldDB" id="H8FQ44"/>
<dbReference type="eggNOG" id="ENOG50343XE">
    <property type="taxonomic scope" value="Bacteria"/>
</dbReference>
<dbReference type="EMBL" id="CAHP01000013">
    <property type="protein sequence ID" value="CCG40482.1"/>
    <property type="molecule type" value="Genomic_DNA"/>
</dbReference>
<dbReference type="Proteomes" id="UP000004169">
    <property type="component" value="Unassembled WGS sequence"/>
</dbReference>
<dbReference type="RefSeq" id="WP_002726792.1">
    <property type="nucleotide sequence ID" value="NZ_CAHP01000013.1"/>
</dbReference>
<dbReference type="OrthoDB" id="7307499at2"/>
<reference evidence="1 2" key="1">
    <citation type="journal article" date="2012" name="J. Bacteriol.">
        <title>Draft Genome Sequence of the Purple Photosynthetic Bacterium Phaeospirillum molischianum DSM120, a Particularly Versatile Bacterium.</title>
        <authorList>
            <person name="Duquesne K."/>
            <person name="Prima V."/>
            <person name="Ji B."/>
            <person name="Rouy Z."/>
            <person name="Medigue C."/>
            <person name="Talla E."/>
            <person name="Sturgis J.N."/>
        </authorList>
    </citation>
    <scope>NUCLEOTIDE SEQUENCE [LARGE SCALE GENOMIC DNA]</scope>
    <source>
        <strain evidence="2">DSM120</strain>
    </source>
</reference>
<organism evidence="1 2">
    <name type="scientific">Magnetospirillum molischianum DSM 120</name>
    <dbReference type="NCBI Taxonomy" id="1150626"/>
    <lineage>
        <taxon>Bacteria</taxon>
        <taxon>Pseudomonadati</taxon>
        <taxon>Pseudomonadota</taxon>
        <taxon>Alphaproteobacteria</taxon>
        <taxon>Rhodospirillales</taxon>
        <taxon>Rhodospirillaceae</taxon>
        <taxon>Magnetospirillum</taxon>
    </lineage>
</organism>